<evidence type="ECO:0000256" key="4">
    <source>
        <dbReference type="ARBA" id="ARBA00022723"/>
    </source>
</evidence>
<comment type="caution">
    <text evidence="11">The sequence shown here is derived from an EMBL/GenBank/DDBJ whole genome shotgun (WGS) entry which is preliminary data.</text>
</comment>
<keyword evidence="12" id="KW-1185">Reference proteome</keyword>
<dbReference type="PROSITE" id="PS00086">
    <property type="entry name" value="CYTOCHROME_P450"/>
    <property type="match status" value="1"/>
</dbReference>
<evidence type="ECO:0000256" key="10">
    <source>
        <dbReference type="RuleBase" id="RU000461"/>
    </source>
</evidence>
<evidence type="ECO:0000256" key="8">
    <source>
        <dbReference type="ARBA" id="ARBA00023136"/>
    </source>
</evidence>
<protein>
    <submittedName>
        <fullName evidence="11">Uncharacterized protein</fullName>
    </submittedName>
</protein>
<dbReference type="GO" id="GO:0004497">
    <property type="term" value="F:monooxygenase activity"/>
    <property type="evidence" value="ECO:0007669"/>
    <property type="project" value="UniProtKB-KW"/>
</dbReference>
<keyword evidence="4 9" id="KW-0479">Metal-binding</keyword>
<name>A0A8T2IZN5_9PIPI</name>
<evidence type="ECO:0000256" key="6">
    <source>
        <dbReference type="ARBA" id="ARBA00023004"/>
    </source>
</evidence>
<evidence type="ECO:0000256" key="5">
    <source>
        <dbReference type="ARBA" id="ARBA00022824"/>
    </source>
</evidence>
<evidence type="ECO:0000313" key="12">
    <source>
        <dbReference type="Proteomes" id="UP000812440"/>
    </source>
</evidence>
<comment type="similarity">
    <text evidence="2 10">Belongs to the cytochrome P450 family.</text>
</comment>
<evidence type="ECO:0000256" key="3">
    <source>
        <dbReference type="ARBA" id="ARBA00022617"/>
    </source>
</evidence>
<keyword evidence="10" id="KW-0560">Oxidoreductase</keyword>
<comment type="cofactor">
    <cofactor evidence="9">
        <name>heme</name>
        <dbReference type="ChEBI" id="CHEBI:30413"/>
    </cofactor>
</comment>
<evidence type="ECO:0000256" key="9">
    <source>
        <dbReference type="PIRSR" id="PIRSR602401-1"/>
    </source>
</evidence>
<evidence type="ECO:0000256" key="1">
    <source>
        <dbReference type="ARBA" id="ARBA00004586"/>
    </source>
</evidence>
<dbReference type="SUPFAM" id="SSF48264">
    <property type="entry name" value="Cytochrome P450"/>
    <property type="match status" value="1"/>
</dbReference>
<dbReference type="Proteomes" id="UP000812440">
    <property type="component" value="Chromosome 4"/>
</dbReference>
<keyword evidence="6 9" id="KW-0408">Iron</keyword>
<comment type="subcellular location">
    <subcellularLocation>
        <location evidence="1">Endoplasmic reticulum membrane</location>
    </subcellularLocation>
</comment>
<dbReference type="PANTHER" id="PTHR24291">
    <property type="entry name" value="CYTOCHROME P450 FAMILY 4"/>
    <property type="match status" value="1"/>
</dbReference>
<dbReference type="CDD" id="cd20678">
    <property type="entry name" value="CYP4B-like"/>
    <property type="match status" value="1"/>
</dbReference>
<dbReference type="InterPro" id="IPR017972">
    <property type="entry name" value="Cyt_P450_CS"/>
</dbReference>
<dbReference type="InterPro" id="IPR036396">
    <property type="entry name" value="Cyt_P450_sf"/>
</dbReference>
<feature type="binding site" description="axial binding residue" evidence="9">
    <location>
        <position position="459"/>
    </location>
    <ligand>
        <name>heme</name>
        <dbReference type="ChEBI" id="CHEBI:30413"/>
    </ligand>
    <ligandPart>
        <name>Fe</name>
        <dbReference type="ChEBI" id="CHEBI:18248"/>
    </ligandPart>
</feature>
<dbReference type="InterPro" id="IPR002401">
    <property type="entry name" value="Cyt_P450_E_grp-I"/>
</dbReference>
<evidence type="ECO:0000256" key="2">
    <source>
        <dbReference type="ARBA" id="ARBA00010617"/>
    </source>
</evidence>
<dbReference type="AlphaFoldDB" id="A0A8T2IZN5"/>
<evidence type="ECO:0000256" key="7">
    <source>
        <dbReference type="ARBA" id="ARBA00023033"/>
    </source>
</evidence>
<dbReference type="GO" id="GO:0016705">
    <property type="term" value="F:oxidoreductase activity, acting on paired donors, with incorporation or reduction of molecular oxygen"/>
    <property type="evidence" value="ECO:0007669"/>
    <property type="project" value="InterPro"/>
</dbReference>
<dbReference type="PRINTS" id="PR00463">
    <property type="entry name" value="EP450I"/>
</dbReference>
<dbReference type="FunFam" id="1.10.630.10:FF:000005">
    <property type="entry name" value="cytochrome P450 4F22 isoform X2"/>
    <property type="match status" value="1"/>
</dbReference>
<dbReference type="GO" id="GO:0005506">
    <property type="term" value="F:iron ion binding"/>
    <property type="evidence" value="ECO:0007669"/>
    <property type="project" value="InterPro"/>
</dbReference>
<keyword evidence="7 10" id="KW-0503">Monooxygenase</keyword>
<dbReference type="EMBL" id="JAACNH010000007">
    <property type="protein sequence ID" value="KAG8436947.1"/>
    <property type="molecule type" value="Genomic_DNA"/>
</dbReference>
<dbReference type="PANTHER" id="PTHR24291:SF208">
    <property type="match status" value="1"/>
</dbReference>
<dbReference type="PRINTS" id="PR00385">
    <property type="entry name" value="P450"/>
</dbReference>
<organism evidence="11 12">
    <name type="scientific">Hymenochirus boettgeri</name>
    <name type="common">Congo dwarf clawed frog</name>
    <dbReference type="NCBI Taxonomy" id="247094"/>
    <lineage>
        <taxon>Eukaryota</taxon>
        <taxon>Metazoa</taxon>
        <taxon>Chordata</taxon>
        <taxon>Craniata</taxon>
        <taxon>Vertebrata</taxon>
        <taxon>Euteleostomi</taxon>
        <taxon>Amphibia</taxon>
        <taxon>Batrachia</taxon>
        <taxon>Anura</taxon>
        <taxon>Pipoidea</taxon>
        <taxon>Pipidae</taxon>
        <taxon>Pipinae</taxon>
        <taxon>Hymenochirus</taxon>
    </lineage>
</organism>
<dbReference type="GO" id="GO:0020037">
    <property type="term" value="F:heme binding"/>
    <property type="evidence" value="ECO:0007669"/>
    <property type="project" value="InterPro"/>
</dbReference>
<evidence type="ECO:0000313" key="11">
    <source>
        <dbReference type="EMBL" id="KAG8436947.1"/>
    </source>
</evidence>
<dbReference type="InterPro" id="IPR001128">
    <property type="entry name" value="Cyt_P450"/>
</dbReference>
<keyword evidence="3 9" id="KW-0349">Heme</keyword>
<reference evidence="11" key="1">
    <citation type="thesis" date="2020" institute="ProQuest LLC" country="789 East Eisenhower Parkway, Ann Arbor, MI, USA">
        <title>Comparative Genomics and Chromosome Evolution.</title>
        <authorList>
            <person name="Mudd A.B."/>
        </authorList>
    </citation>
    <scope>NUCLEOTIDE SEQUENCE</scope>
    <source>
        <strain evidence="11">Female2</strain>
        <tissue evidence="11">Blood</tissue>
    </source>
</reference>
<gene>
    <name evidence="11" type="ORF">GDO86_007869</name>
</gene>
<dbReference type="GO" id="GO:0005789">
    <property type="term" value="C:endoplasmic reticulum membrane"/>
    <property type="evidence" value="ECO:0007669"/>
    <property type="project" value="UniProtKB-SubCell"/>
</dbReference>
<dbReference type="Gene3D" id="1.10.630.10">
    <property type="entry name" value="Cytochrome P450"/>
    <property type="match status" value="1"/>
</dbReference>
<dbReference type="Pfam" id="PF00067">
    <property type="entry name" value="p450"/>
    <property type="match status" value="1"/>
</dbReference>
<dbReference type="InterPro" id="IPR050196">
    <property type="entry name" value="Cytochrome_P450_Monoox"/>
</dbReference>
<dbReference type="OrthoDB" id="1470350at2759"/>
<proteinExistence type="inferred from homology"/>
<sequence>MVNSALFGFLPQSVLTRVYSWAACLCLLYLVYKATQLYIKRRKLLAAFIQFPGPKCHWLYGNTHELLKVGKDLDLMLGFSKIYQYGFPMWLGNFSSLLIITHPDYAKAVLSRPDPKDHMAYKFIIPWIGKGLLVLSGPKWFQHRRLLTPGFHYEVLKPYVTIMSECSNVMLDKWEKLIPNRKPLELFHHVSLMTLDTIMKCAFSYQSDCQNNSENAYIKAVYELSCIVDRRFRFFPYHSDFLFSLSPLGFRSRKALKVAHQHTDKVIKQRKESLMHETELERTKRKRHLDFLDILLCAKDENGHGLSDEDLRAEVDTFMFEGHDTTASGISWILYCMAKYPEHQQKCREEIKEVLGDKETVEWDDLGKMNYTTLCIKESLRLYPPVPGIGRQLSKPITFCDGRSLPEGSTVILSIYCINRSPSLWKQPEEFDPLRFLQENSDNRHSYAFLPFSAGSRNCIGQNFAMNEMKVAVALTLQRFELFPDPENEPQKVPQVVLRSLNGIHINLRSVKKQR</sequence>
<keyword evidence="5" id="KW-0256">Endoplasmic reticulum</keyword>
<accession>A0A8T2IZN5</accession>
<keyword evidence="8" id="KW-0472">Membrane</keyword>